<feature type="region of interest" description="Disordered" evidence="1">
    <location>
        <begin position="183"/>
        <end position="209"/>
    </location>
</feature>
<dbReference type="InterPro" id="IPR011444">
    <property type="entry name" value="DUF1549"/>
</dbReference>
<protein>
    <recommendedName>
        <fullName evidence="7">Cytochrome c domain-containing protein</fullName>
    </recommendedName>
</protein>
<feature type="chain" id="PRO_5030960000" description="Cytochrome c domain-containing protein" evidence="2">
    <location>
        <begin position="21"/>
        <end position="921"/>
    </location>
</feature>
<evidence type="ECO:0000256" key="2">
    <source>
        <dbReference type="SAM" id="SignalP"/>
    </source>
</evidence>
<organism evidence="5 6">
    <name type="scientific">Armatimonas rosea</name>
    <dbReference type="NCBI Taxonomy" id="685828"/>
    <lineage>
        <taxon>Bacteria</taxon>
        <taxon>Bacillati</taxon>
        <taxon>Armatimonadota</taxon>
        <taxon>Armatimonadia</taxon>
        <taxon>Armatimonadales</taxon>
        <taxon>Armatimonadaceae</taxon>
        <taxon>Armatimonas</taxon>
    </lineage>
</organism>
<evidence type="ECO:0000259" key="3">
    <source>
        <dbReference type="Pfam" id="PF07583"/>
    </source>
</evidence>
<dbReference type="PANTHER" id="PTHR35889:SF3">
    <property type="entry name" value="F-BOX DOMAIN-CONTAINING PROTEIN"/>
    <property type="match status" value="1"/>
</dbReference>
<evidence type="ECO:0000313" key="5">
    <source>
        <dbReference type="EMBL" id="MBB6048569.1"/>
    </source>
</evidence>
<proteinExistence type="predicted"/>
<dbReference type="EMBL" id="JACHGW010000001">
    <property type="protein sequence ID" value="MBB6048569.1"/>
    <property type="molecule type" value="Genomic_DNA"/>
</dbReference>
<dbReference type="Proteomes" id="UP000520814">
    <property type="component" value="Unassembled WGS sequence"/>
</dbReference>
<name>A0A7W9SMJ2_ARMRO</name>
<feature type="domain" description="DUF1549" evidence="3">
    <location>
        <begin position="213"/>
        <end position="415"/>
    </location>
</feature>
<evidence type="ECO:0000256" key="1">
    <source>
        <dbReference type="SAM" id="MobiDB-lite"/>
    </source>
</evidence>
<keyword evidence="2" id="KW-0732">Signal</keyword>
<dbReference type="AlphaFoldDB" id="A0A7W9SMJ2"/>
<comment type="caution">
    <text evidence="5">The sequence shown here is derived from an EMBL/GenBank/DDBJ whole genome shotgun (WGS) entry which is preliminary data.</text>
</comment>
<keyword evidence="6" id="KW-1185">Reference proteome</keyword>
<dbReference type="Pfam" id="PF07583">
    <property type="entry name" value="PSCyt2"/>
    <property type="match status" value="1"/>
</dbReference>
<dbReference type="RefSeq" id="WP_184192207.1">
    <property type="nucleotide sequence ID" value="NZ_JACHGW010000001.1"/>
</dbReference>
<feature type="domain" description="DUF1553" evidence="4">
    <location>
        <begin position="613"/>
        <end position="892"/>
    </location>
</feature>
<evidence type="ECO:0000259" key="4">
    <source>
        <dbReference type="Pfam" id="PF07587"/>
    </source>
</evidence>
<gene>
    <name evidence="5" type="ORF">HNQ39_000331</name>
</gene>
<feature type="region of interest" description="Disordered" evidence="1">
    <location>
        <begin position="816"/>
        <end position="847"/>
    </location>
</feature>
<dbReference type="Pfam" id="PF07587">
    <property type="entry name" value="PSD1"/>
    <property type="match status" value="1"/>
</dbReference>
<accession>A0A7W9SMJ2</accession>
<dbReference type="InterPro" id="IPR022655">
    <property type="entry name" value="DUF1553"/>
</dbReference>
<sequence length="921" mass="101185">MKRAILVAAITALGGASALATPANKAALGVRYGRFLSARLDTCSTCHQSAPGAKPGVTLDEFPHNPFGARLKAVAAVLKKSGQRADLGRRLEKIAGEDSDGDGVANEAELLLGHNPGDAKDKPTASELSGLAKLKPTFTAFRSEYRWQPFESVVAPAVPNLSNLSPCPLPRALASSLGKGVLKAPFPRPEGTRNERPGEGLGRGYSGRGSQNPIDAFLAVEQQKRGLAVQPPADKRTLLRRATLDITGLVPTPKEIEAFLADKSPDAYEKAVERLLASPRYGERWGRHFMDVWRYSDWAGWADGGQIRDSQPHIWRWRDWIVESLNANKGYDRMVQEMLAADELAPGDPQALRATGFLARNYKLLSREQWLEDTVNHTSKAFLGITMHCAKCHSHMYDPIPQTDYYRFRAIFEPHQVRQDRVPGELDTTKDGLPRVYDADLKAPTYLFVRGDERNPDKSKALEPGVPEALGGKLVIQPVALPAAAVTPDRREFVQRDLLNASNAALLAAFRAQAAKPSPLADAEVALAQAKHKALLAILEVETTSTKAAAELTVQAQREVAVAEARKNLLAAEAKKRPEAQKALDTAEAALKQPLNSNYTPRFTAYPAESSGRRLALARWLTDKQNPLTARVAVNHVWLRHFGQALVPSVADFGRNGRKPTHPQLLDYLADRFMASGWDLKALHKLILTSTAYQRDSRATPENLKRDPDNLYLWRKSPLRLEAEAVRDNVLFAAGHLDETRGGAEIDQNAALTSQRRSLYLRNAAEKQSELMQIFDGPSVTECYERKPSVMPQQALALANSELALREARALAFNLSHPQPLPPPGVRTSLGKRGEPESGSPFPVRNDGYPLGAGEGLGERLSNAPVFIKNAFERILSRPPTTTEAQECLRFLAAGGEASLQRRYENLVLVLFNHNDFVTVR</sequence>
<reference evidence="5 6" key="1">
    <citation type="submission" date="2020-08" db="EMBL/GenBank/DDBJ databases">
        <title>Genomic Encyclopedia of Type Strains, Phase IV (KMG-IV): sequencing the most valuable type-strain genomes for metagenomic binning, comparative biology and taxonomic classification.</title>
        <authorList>
            <person name="Goeker M."/>
        </authorList>
    </citation>
    <scope>NUCLEOTIDE SEQUENCE [LARGE SCALE GENOMIC DNA]</scope>
    <source>
        <strain evidence="5 6">DSM 23562</strain>
    </source>
</reference>
<dbReference type="PANTHER" id="PTHR35889">
    <property type="entry name" value="CYCLOINULO-OLIGOSACCHARIDE FRUCTANOTRANSFERASE-RELATED"/>
    <property type="match status" value="1"/>
</dbReference>
<evidence type="ECO:0008006" key="7">
    <source>
        <dbReference type="Google" id="ProtNLM"/>
    </source>
</evidence>
<evidence type="ECO:0000313" key="6">
    <source>
        <dbReference type="Proteomes" id="UP000520814"/>
    </source>
</evidence>
<feature type="signal peptide" evidence="2">
    <location>
        <begin position="1"/>
        <end position="20"/>
    </location>
</feature>